<protein>
    <submittedName>
        <fullName evidence="3">DUF2063 domain-containing protein</fullName>
    </submittedName>
</protein>
<accession>A0ABY2XDV5</accession>
<dbReference type="Gene3D" id="1.10.150.690">
    <property type="entry name" value="DUF2063"/>
    <property type="match status" value="1"/>
</dbReference>
<dbReference type="Pfam" id="PF09836">
    <property type="entry name" value="DUF2063"/>
    <property type="match status" value="1"/>
</dbReference>
<evidence type="ECO:0000313" key="3">
    <source>
        <dbReference type="EMBL" id="TMV14838.1"/>
    </source>
</evidence>
<reference evidence="3 4" key="1">
    <citation type="submission" date="2019-05" db="EMBL/GenBank/DDBJ databases">
        <title>Marivita sp. nov. isolated from sea sediment.</title>
        <authorList>
            <person name="Kim W."/>
        </authorList>
    </citation>
    <scope>NUCLEOTIDE SEQUENCE [LARGE SCALE GENOMIC DNA]</scope>
    <source>
        <strain evidence="3 4">CAU 1492</strain>
    </source>
</reference>
<dbReference type="Proteomes" id="UP001191082">
    <property type="component" value="Unassembled WGS sequence"/>
</dbReference>
<feature type="domain" description="Putative DNA-binding" evidence="2">
    <location>
        <begin position="4"/>
        <end position="94"/>
    </location>
</feature>
<name>A0ABY2XDV5_9RHOB</name>
<comment type="caution">
    <text evidence="3">The sequence shown here is derived from an EMBL/GenBank/DDBJ whole genome shotgun (WGS) entry which is preliminary data.</text>
</comment>
<keyword evidence="4" id="KW-1185">Reference proteome</keyword>
<evidence type="ECO:0000259" key="2">
    <source>
        <dbReference type="Pfam" id="PF09836"/>
    </source>
</evidence>
<evidence type="ECO:0000256" key="1">
    <source>
        <dbReference type="SAM" id="MobiDB-lite"/>
    </source>
</evidence>
<dbReference type="EMBL" id="VCPC01000001">
    <property type="protein sequence ID" value="TMV14838.1"/>
    <property type="molecule type" value="Genomic_DNA"/>
</dbReference>
<evidence type="ECO:0000313" key="4">
    <source>
        <dbReference type="Proteomes" id="UP001191082"/>
    </source>
</evidence>
<dbReference type="InterPro" id="IPR018640">
    <property type="entry name" value="DUF2063"/>
</dbReference>
<organism evidence="3 4">
    <name type="scientific">Arenibacterium halophilum</name>
    <dbReference type="NCBI Taxonomy" id="2583821"/>
    <lineage>
        <taxon>Bacteria</taxon>
        <taxon>Pseudomonadati</taxon>
        <taxon>Pseudomonadota</taxon>
        <taxon>Alphaproteobacteria</taxon>
        <taxon>Rhodobacterales</taxon>
        <taxon>Paracoccaceae</taxon>
        <taxon>Arenibacterium</taxon>
    </lineage>
</organism>
<proteinExistence type="predicted"/>
<gene>
    <name evidence="3" type="ORF">FGK64_02345</name>
</gene>
<dbReference type="RefSeq" id="WP_138862191.1">
    <property type="nucleotide sequence ID" value="NZ_VCPC01000001.1"/>
</dbReference>
<feature type="region of interest" description="Disordered" evidence="1">
    <location>
        <begin position="1"/>
        <end position="27"/>
    </location>
</feature>
<dbReference type="InterPro" id="IPR044922">
    <property type="entry name" value="DUF2063_N_sf"/>
</dbReference>
<sequence length="250" mass="26433">MSAQADFAGGLLNPDHPAPKGLSDGKGRAAGRRYDVYRNNVTTSLAEALATGFPAVTRLIGEENMKGLARMHLRASPPVSPVLAQYGEGFPKFLASVDALSPYPYLPDVARLELALRRAYHAADASPIAPELLASLPTEQLVAAQIGLAPAIGILRSAYPIHDIWTYTLQGGPKPGAGPQDVLVLRRGYDPLPVELPAGGFSFVTTLLTGQSFGVACDMAEAAHPGFEPTDTLTLLLTHDAITHIHGPDR</sequence>